<keyword evidence="2" id="KW-0677">Repeat</keyword>
<evidence type="ECO:0000313" key="5">
    <source>
        <dbReference type="Proteomes" id="UP000187209"/>
    </source>
</evidence>
<dbReference type="AlphaFoldDB" id="A0A1R2BDZ4"/>
<dbReference type="Pfam" id="PF24681">
    <property type="entry name" value="Kelch_KLHDC2_KLHL20_DRC7"/>
    <property type="match status" value="2"/>
</dbReference>
<evidence type="ECO:0000259" key="3">
    <source>
        <dbReference type="PROSITE" id="PS50097"/>
    </source>
</evidence>
<dbReference type="InterPro" id="IPR006652">
    <property type="entry name" value="Kelch_1"/>
</dbReference>
<comment type="caution">
    <text evidence="4">The sequence shown here is derived from an EMBL/GenBank/DDBJ whole genome shotgun (WGS) entry which is preliminary data.</text>
</comment>
<evidence type="ECO:0000256" key="1">
    <source>
        <dbReference type="ARBA" id="ARBA00022441"/>
    </source>
</evidence>
<dbReference type="SUPFAM" id="SSF54695">
    <property type="entry name" value="POZ domain"/>
    <property type="match status" value="1"/>
</dbReference>
<evidence type="ECO:0000256" key="2">
    <source>
        <dbReference type="ARBA" id="ARBA00022737"/>
    </source>
</evidence>
<dbReference type="Pfam" id="PF07707">
    <property type="entry name" value="BACK"/>
    <property type="match status" value="1"/>
</dbReference>
<dbReference type="SUPFAM" id="SSF117281">
    <property type="entry name" value="Kelch motif"/>
    <property type="match status" value="1"/>
</dbReference>
<dbReference type="InterPro" id="IPR000210">
    <property type="entry name" value="BTB/POZ_dom"/>
</dbReference>
<dbReference type="Gene3D" id="1.25.40.420">
    <property type="match status" value="1"/>
</dbReference>
<dbReference type="Gene3D" id="3.30.710.10">
    <property type="entry name" value="Potassium Channel Kv1.1, Chain A"/>
    <property type="match status" value="1"/>
</dbReference>
<keyword evidence="1" id="KW-0880">Kelch repeat</keyword>
<dbReference type="SMART" id="SM00225">
    <property type="entry name" value="BTB"/>
    <property type="match status" value="1"/>
</dbReference>
<reference evidence="4 5" key="1">
    <citation type="submission" date="2016-11" db="EMBL/GenBank/DDBJ databases">
        <title>The macronuclear genome of Stentor coeruleus: a giant cell with tiny introns.</title>
        <authorList>
            <person name="Slabodnick M."/>
            <person name="Ruby J.G."/>
            <person name="Reiff S.B."/>
            <person name="Swart E.C."/>
            <person name="Gosai S."/>
            <person name="Prabakaran S."/>
            <person name="Witkowska E."/>
            <person name="Larue G.E."/>
            <person name="Fisher S."/>
            <person name="Freeman R.M."/>
            <person name="Gunawardena J."/>
            <person name="Chu W."/>
            <person name="Stover N.A."/>
            <person name="Gregory B.D."/>
            <person name="Nowacki M."/>
            <person name="Derisi J."/>
            <person name="Roy S.W."/>
            <person name="Marshall W.F."/>
            <person name="Sood P."/>
        </authorList>
    </citation>
    <scope>NUCLEOTIDE SEQUENCE [LARGE SCALE GENOMIC DNA]</scope>
    <source>
        <strain evidence="4">WM001</strain>
    </source>
</reference>
<dbReference type="PANTHER" id="PTHR46376:SF1">
    <property type="entry name" value="LEUCINE-ZIPPER-LIKE TRANSCRIPTIONAL REGULATOR 1"/>
    <property type="match status" value="1"/>
</dbReference>
<dbReference type="PANTHER" id="PTHR46376">
    <property type="entry name" value="LEUCINE-ZIPPER-LIKE TRANSCRIPTIONAL REGULATOR 1"/>
    <property type="match status" value="1"/>
</dbReference>
<dbReference type="EMBL" id="MPUH01000718">
    <property type="protein sequence ID" value="OMJ74976.1"/>
    <property type="molecule type" value="Genomic_DNA"/>
</dbReference>
<dbReference type="GO" id="GO:0005794">
    <property type="term" value="C:Golgi apparatus"/>
    <property type="evidence" value="ECO:0007669"/>
    <property type="project" value="TreeGrafter"/>
</dbReference>
<dbReference type="InterPro" id="IPR011333">
    <property type="entry name" value="SKP1/BTB/POZ_sf"/>
</dbReference>
<gene>
    <name evidence="4" type="ORF">SteCoe_26004</name>
</gene>
<dbReference type="Pfam" id="PF00651">
    <property type="entry name" value="BTB"/>
    <property type="match status" value="1"/>
</dbReference>
<dbReference type="Proteomes" id="UP000187209">
    <property type="component" value="Unassembled WGS sequence"/>
</dbReference>
<protein>
    <recommendedName>
        <fullName evidence="3">BTB domain-containing protein</fullName>
    </recommendedName>
</protein>
<name>A0A1R2BDZ4_9CILI</name>
<proteinExistence type="predicted"/>
<keyword evidence="5" id="KW-1185">Reference proteome</keyword>
<dbReference type="PROSITE" id="PS50097">
    <property type="entry name" value="BTB"/>
    <property type="match status" value="1"/>
</dbReference>
<dbReference type="SMART" id="SM00612">
    <property type="entry name" value="Kelch"/>
    <property type="match status" value="4"/>
</dbReference>
<sequence>MAESRHPQEESVENKAWCWSTVPSINRAPCQRSLHTGVVLDNCLYIFGGYDGVQRTNEFCRFNFTTLEWSIIPVTEQTPSPRDRHVSVVYGKCVYINGGYDGYNRVNDFYEYNVTTNMWREVQSTGNPPSSRHSHAAVVYEGAMFVFAGYDGLYRNDFHRYDFQQNSWKPVTDSLGTNESWPKPRYRTTATVVGDKMLVFGGHDGARQLNDFYAWSFTNETWSEIETLGSPPSARDSHVAVSYKNSLFIFGGSTGNARSDFYEFKFSEQKWVPVCSSGGTAPCSRFCHIGVAYKKGFYVFGGYDGTQRLNDFKQFMFELENSEIPPSTLVSELSSMIGNDKYSDVTIIIEDRPIPAHKFILSRSKYFEAMFSGEMIESSSREVRITNISYKAFYEVLKYLYTDQIDANNDYALEILEAADLLCLDRLKKICEHSILASIDIENAATIYQTSDVHNITSLKEASLEFILANFDKVSKSNGFREMARANVELVLDILAKR</sequence>
<dbReference type="InterPro" id="IPR015915">
    <property type="entry name" value="Kelch-typ_b-propeller"/>
</dbReference>
<dbReference type="CDD" id="cd14733">
    <property type="entry name" value="BACK"/>
    <property type="match status" value="1"/>
</dbReference>
<accession>A0A1R2BDZ4</accession>
<organism evidence="4 5">
    <name type="scientific">Stentor coeruleus</name>
    <dbReference type="NCBI Taxonomy" id="5963"/>
    <lineage>
        <taxon>Eukaryota</taxon>
        <taxon>Sar</taxon>
        <taxon>Alveolata</taxon>
        <taxon>Ciliophora</taxon>
        <taxon>Postciliodesmatophora</taxon>
        <taxon>Heterotrichea</taxon>
        <taxon>Heterotrichida</taxon>
        <taxon>Stentoridae</taxon>
        <taxon>Stentor</taxon>
    </lineage>
</organism>
<dbReference type="OrthoDB" id="10251809at2759"/>
<feature type="domain" description="BTB" evidence="3">
    <location>
        <begin position="343"/>
        <end position="409"/>
    </location>
</feature>
<evidence type="ECO:0000313" key="4">
    <source>
        <dbReference type="EMBL" id="OMJ74976.1"/>
    </source>
</evidence>
<dbReference type="InterPro" id="IPR051568">
    <property type="entry name" value="LZTR1/Attractin"/>
</dbReference>
<dbReference type="Gene3D" id="2.120.10.80">
    <property type="entry name" value="Kelch-type beta propeller"/>
    <property type="match status" value="2"/>
</dbReference>
<dbReference type="InterPro" id="IPR011705">
    <property type="entry name" value="BACK"/>
</dbReference>